<sequence>MEDFATEYDRNRAAAEVDESVLTHVHLGLELPYELTASEISSASNIDHPKDAFFAPVSSLWKPQGMDMLGPLENRDLSLSVDKERQAKSLSDTMDLLRDKIDNAFGWTNKLLSDDWQQRRAAAQATLLLLDQCADDGKSELLQTKAFTLLLGEKYRTHGEKLFAYAEGAWQVSSSGTLTAADLEFLTMALRRAQAYFVQAVGRNQVPRDFAAVVWELKVVFSLADERPLLEWQLGEVSRAKPEQRSQQWWLGLAELARDLRKQLADHSKTLVRNFMRWSDSKMDSKRKPGIAFLDCYLSTSAGKVRQMKKDPRRDVDSDPSGPAEDIADTDCASREIGARSACSHDWSFFPPYTVNRFAAVSNPGVGQKTKGSTKRLRSECLQDASLRWPHLARTVLQPAGKSLKFQRRSVNVVKMERTLGSLCDAPCEVFGTWEHWAWPEDVTGEASWDPFCSGEEPSGFDAGPPWEVQCLLDLEKLKAYSACAQDIRQDQLQRFLHLAQREGAVQESGYISLKQVQAPFREPKLAGRLLQESACFIRDSIAPGMQTTDFLRKYNDFDVVLALTDVGPKYLLKAQTVSFRRLKKNLYYNNKFVNVLMACMLQHRGKSEPTFLHLTEHFLARGSPCALLGTRNRLTRRTLMEEVWSLPSIQQFHSGLIGKNTEKGEWQILSHDATFKALFSVIGQRKMALAPGEGHALHSLLGLSGALAGLSLQHAEGPKCFADAVTSLLPDEDPLHFALRVEACFGEKRTALSRNLLHLQKKFAHALDCAIFKGGAAPKAHEGQWPARRSNPLHPDRNFIDYSQTPYLDHQSYIDDIVDLTLLYPDDMGRKNSKGQSVKQILITGSAYRHFAYLRNGCCAISALSRERRQLFSFGTAANEALHAQFNSSQSTVVQQHLESVQVVLKSFSCAKLLAHHSAAYAPTVAQRSQSQILALLEGALLRPDSEFCKPFDETQPEAVTDRKRLRRPVHAHDGGAAAHRAQLAARQREQWRKHLHSKKWIGRKWTLKRTVFTKKKHRAPPHER</sequence>
<comment type="caution">
    <text evidence="2">The sequence shown here is derived from an EMBL/GenBank/DDBJ whole genome shotgun (WGS) entry which is preliminary data.</text>
</comment>
<proteinExistence type="predicted"/>
<reference evidence="2 3" key="1">
    <citation type="submission" date="2024-02" db="EMBL/GenBank/DDBJ databases">
        <authorList>
            <person name="Chen Y."/>
            <person name="Shah S."/>
            <person name="Dougan E. K."/>
            <person name="Thang M."/>
            <person name="Chan C."/>
        </authorList>
    </citation>
    <scope>NUCLEOTIDE SEQUENCE [LARGE SCALE GENOMIC DNA]</scope>
</reference>
<protein>
    <submittedName>
        <fullName evidence="2">Uncharacterized protein</fullName>
    </submittedName>
</protein>
<dbReference type="EMBL" id="CAXAMM010008624">
    <property type="protein sequence ID" value="CAK9017948.1"/>
    <property type="molecule type" value="Genomic_DNA"/>
</dbReference>
<gene>
    <name evidence="2" type="ORF">SCF082_LOCUS13877</name>
</gene>
<evidence type="ECO:0000256" key="1">
    <source>
        <dbReference type="SAM" id="MobiDB-lite"/>
    </source>
</evidence>
<organism evidence="2 3">
    <name type="scientific">Durusdinium trenchii</name>
    <dbReference type="NCBI Taxonomy" id="1381693"/>
    <lineage>
        <taxon>Eukaryota</taxon>
        <taxon>Sar</taxon>
        <taxon>Alveolata</taxon>
        <taxon>Dinophyceae</taxon>
        <taxon>Suessiales</taxon>
        <taxon>Symbiodiniaceae</taxon>
        <taxon>Durusdinium</taxon>
    </lineage>
</organism>
<evidence type="ECO:0000313" key="3">
    <source>
        <dbReference type="Proteomes" id="UP001642464"/>
    </source>
</evidence>
<dbReference type="Proteomes" id="UP001642464">
    <property type="component" value="Unassembled WGS sequence"/>
</dbReference>
<accession>A0ABP0JU79</accession>
<keyword evidence="3" id="KW-1185">Reference proteome</keyword>
<evidence type="ECO:0000313" key="2">
    <source>
        <dbReference type="EMBL" id="CAK9017948.1"/>
    </source>
</evidence>
<feature type="compositionally biased region" description="Basic and acidic residues" evidence="1">
    <location>
        <begin position="308"/>
        <end position="317"/>
    </location>
</feature>
<feature type="region of interest" description="Disordered" evidence="1">
    <location>
        <begin position="305"/>
        <end position="330"/>
    </location>
</feature>
<name>A0ABP0JU79_9DINO</name>